<dbReference type="CDD" id="cd01949">
    <property type="entry name" value="GGDEF"/>
    <property type="match status" value="1"/>
</dbReference>
<evidence type="ECO:0000313" key="7">
    <source>
        <dbReference type="Proteomes" id="UP000013047"/>
    </source>
</evidence>
<feature type="domain" description="EAL" evidence="4">
    <location>
        <begin position="555"/>
        <end position="809"/>
    </location>
</feature>
<dbReference type="CDD" id="cd01948">
    <property type="entry name" value="EAL"/>
    <property type="match status" value="1"/>
</dbReference>
<dbReference type="SMART" id="SM00091">
    <property type="entry name" value="PAS"/>
    <property type="match status" value="2"/>
</dbReference>
<reference evidence="6 7" key="1">
    <citation type="submission" date="2012-09" db="EMBL/GenBank/DDBJ databases">
        <title>Draft Genome Sequences of 6 Strains from Genus Thauera.</title>
        <authorList>
            <person name="Liu B."/>
            <person name="Shapleigh J.P."/>
            <person name="Frostegard A.H."/>
        </authorList>
    </citation>
    <scope>NUCLEOTIDE SEQUENCE [LARGE SCALE GENOMIC DNA]</scope>
    <source>
        <strain evidence="6 7">B4P</strain>
    </source>
</reference>
<evidence type="ECO:0000259" key="3">
    <source>
        <dbReference type="PROSITE" id="PS50113"/>
    </source>
</evidence>
<dbReference type="Gene3D" id="3.20.20.450">
    <property type="entry name" value="EAL domain"/>
    <property type="match status" value="1"/>
</dbReference>
<evidence type="ECO:0000259" key="5">
    <source>
        <dbReference type="PROSITE" id="PS50887"/>
    </source>
</evidence>
<dbReference type="PROSITE" id="PS50113">
    <property type="entry name" value="PAC"/>
    <property type="match status" value="2"/>
</dbReference>
<dbReference type="Gene3D" id="3.30.450.20">
    <property type="entry name" value="PAS domain"/>
    <property type="match status" value="3"/>
</dbReference>
<dbReference type="InterPro" id="IPR000014">
    <property type="entry name" value="PAS"/>
</dbReference>
<dbReference type="PROSITE" id="PS50112">
    <property type="entry name" value="PAS"/>
    <property type="match status" value="2"/>
</dbReference>
<dbReference type="PROSITE" id="PS50887">
    <property type="entry name" value="GGDEF"/>
    <property type="match status" value="1"/>
</dbReference>
<feature type="domain" description="PAC" evidence="3">
    <location>
        <begin position="323"/>
        <end position="375"/>
    </location>
</feature>
<dbReference type="SUPFAM" id="SSF55785">
    <property type="entry name" value="PYP-like sensor domain (PAS domain)"/>
    <property type="match status" value="3"/>
</dbReference>
<dbReference type="Pfam" id="PF00563">
    <property type="entry name" value="EAL"/>
    <property type="match status" value="1"/>
</dbReference>
<dbReference type="InterPro" id="IPR035919">
    <property type="entry name" value="EAL_sf"/>
</dbReference>
<feature type="domain" description="GGDEF" evidence="5">
    <location>
        <begin position="407"/>
        <end position="546"/>
    </location>
</feature>
<name>N6YWP2_9RHOO</name>
<dbReference type="InterPro" id="IPR035965">
    <property type="entry name" value="PAS-like_dom_sf"/>
</dbReference>
<dbReference type="FunFam" id="3.30.70.270:FF:000001">
    <property type="entry name" value="Diguanylate cyclase domain protein"/>
    <property type="match status" value="1"/>
</dbReference>
<feature type="domain" description="PAC" evidence="3">
    <location>
        <begin position="203"/>
        <end position="255"/>
    </location>
</feature>
<evidence type="ECO:0000256" key="1">
    <source>
        <dbReference type="ARBA" id="ARBA00051114"/>
    </source>
</evidence>
<dbReference type="Gene3D" id="3.30.70.270">
    <property type="match status" value="1"/>
</dbReference>
<proteinExistence type="predicted"/>
<dbReference type="RefSeq" id="WP_004369174.1">
    <property type="nucleotide sequence ID" value="NZ_AMXF01000148.1"/>
</dbReference>
<protein>
    <submittedName>
        <fullName evidence="6">PAS/PAC sensor-containing diguanylate cyclase/phosphodiesterase</fullName>
    </submittedName>
</protein>
<comment type="catalytic activity">
    <reaction evidence="1">
        <text>3',3'-c-di-GMP + H2O = 5'-phosphoguanylyl(3'-&gt;5')guanosine + H(+)</text>
        <dbReference type="Rhea" id="RHEA:24902"/>
        <dbReference type="ChEBI" id="CHEBI:15377"/>
        <dbReference type="ChEBI" id="CHEBI:15378"/>
        <dbReference type="ChEBI" id="CHEBI:58754"/>
        <dbReference type="ChEBI" id="CHEBI:58805"/>
        <dbReference type="EC" id="3.1.4.52"/>
    </reaction>
    <physiologicalReaction direction="left-to-right" evidence="1">
        <dbReference type="Rhea" id="RHEA:24903"/>
    </physiologicalReaction>
</comment>
<dbReference type="GO" id="GO:0071732">
    <property type="term" value="P:cellular response to nitric oxide"/>
    <property type="evidence" value="ECO:0007669"/>
    <property type="project" value="UniProtKB-ARBA"/>
</dbReference>
<dbReference type="CDD" id="cd00130">
    <property type="entry name" value="PAS"/>
    <property type="match status" value="2"/>
</dbReference>
<dbReference type="OrthoDB" id="9813903at2"/>
<comment type="caution">
    <text evidence="6">The sequence shown here is derived from an EMBL/GenBank/DDBJ whole genome shotgun (WGS) entry which is preliminary data.</text>
</comment>
<dbReference type="NCBIfam" id="TIGR00229">
    <property type="entry name" value="sensory_box"/>
    <property type="match status" value="3"/>
</dbReference>
<dbReference type="AlphaFoldDB" id="N6YWP2"/>
<dbReference type="PANTHER" id="PTHR44757">
    <property type="entry name" value="DIGUANYLATE CYCLASE DGCP"/>
    <property type="match status" value="1"/>
</dbReference>
<feature type="domain" description="PAS" evidence="2">
    <location>
        <begin position="131"/>
        <end position="201"/>
    </location>
</feature>
<evidence type="ECO:0000259" key="2">
    <source>
        <dbReference type="PROSITE" id="PS50112"/>
    </source>
</evidence>
<organism evidence="6 7">
    <name type="scientific">Thauera phenylacetica B4P</name>
    <dbReference type="NCBI Taxonomy" id="1234382"/>
    <lineage>
        <taxon>Bacteria</taxon>
        <taxon>Pseudomonadati</taxon>
        <taxon>Pseudomonadota</taxon>
        <taxon>Betaproteobacteria</taxon>
        <taxon>Rhodocyclales</taxon>
        <taxon>Zoogloeaceae</taxon>
        <taxon>Thauera</taxon>
    </lineage>
</organism>
<dbReference type="SUPFAM" id="SSF141868">
    <property type="entry name" value="EAL domain-like"/>
    <property type="match status" value="1"/>
</dbReference>
<dbReference type="InterPro" id="IPR013656">
    <property type="entry name" value="PAS_4"/>
</dbReference>
<dbReference type="Pfam" id="PF08448">
    <property type="entry name" value="PAS_4"/>
    <property type="match status" value="3"/>
</dbReference>
<dbReference type="InterPro" id="IPR001633">
    <property type="entry name" value="EAL_dom"/>
</dbReference>
<dbReference type="Pfam" id="PF00990">
    <property type="entry name" value="GGDEF"/>
    <property type="match status" value="1"/>
</dbReference>
<dbReference type="InterPro" id="IPR000160">
    <property type="entry name" value="GGDEF_dom"/>
</dbReference>
<dbReference type="NCBIfam" id="TIGR00254">
    <property type="entry name" value="GGDEF"/>
    <property type="match status" value="1"/>
</dbReference>
<dbReference type="Proteomes" id="UP000013047">
    <property type="component" value="Unassembled WGS sequence"/>
</dbReference>
<dbReference type="GO" id="GO:0071111">
    <property type="term" value="F:cyclic-guanylate-specific phosphodiesterase activity"/>
    <property type="evidence" value="ECO:0007669"/>
    <property type="project" value="UniProtKB-EC"/>
</dbReference>
<dbReference type="EMBL" id="AMXF01000148">
    <property type="protein sequence ID" value="ENO95995.1"/>
    <property type="molecule type" value="Genomic_DNA"/>
</dbReference>
<feature type="domain" description="PAS" evidence="2">
    <location>
        <begin position="4"/>
        <end position="74"/>
    </location>
</feature>
<dbReference type="InterPro" id="IPR000700">
    <property type="entry name" value="PAS-assoc_C"/>
</dbReference>
<dbReference type="SMART" id="SM00267">
    <property type="entry name" value="GGDEF"/>
    <property type="match status" value="1"/>
</dbReference>
<gene>
    <name evidence="6" type="ORF">C667_16226</name>
</gene>
<dbReference type="FunFam" id="3.20.20.450:FF:000001">
    <property type="entry name" value="Cyclic di-GMP phosphodiesterase yahA"/>
    <property type="match status" value="1"/>
</dbReference>
<dbReference type="SUPFAM" id="SSF55073">
    <property type="entry name" value="Nucleotide cyclase"/>
    <property type="match status" value="1"/>
</dbReference>
<accession>N6YWP2</accession>
<dbReference type="InterPro" id="IPR043128">
    <property type="entry name" value="Rev_trsase/Diguanyl_cyclase"/>
</dbReference>
<keyword evidence="7" id="KW-1185">Reference proteome</keyword>
<dbReference type="SMART" id="SM00052">
    <property type="entry name" value="EAL"/>
    <property type="match status" value="1"/>
</dbReference>
<dbReference type="InterPro" id="IPR052155">
    <property type="entry name" value="Biofilm_reg_signaling"/>
</dbReference>
<dbReference type="InterPro" id="IPR029787">
    <property type="entry name" value="Nucleotide_cyclase"/>
</dbReference>
<dbReference type="PROSITE" id="PS50883">
    <property type="entry name" value="EAL"/>
    <property type="match status" value="1"/>
</dbReference>
<evidence type="ECO:0000313" key="6">
    <source>
        <dbReference type="EMBL" id="ENO95995.1"/>
    </source>
</evidence>
<dbReference type="PANTHER" id="PTHR44757:SF2">
    <property type="entry name" value="BIOFILM ARCHITECTURE MAINTENANCE PROTEIN MBAA"/>
    <property type="match status" value="1"/>
</dbReference>
<evidence type="ECO:0000259" key="4">
    <source>
        <dbReference type="PROSITE" id="PS50883"/>
    </source>
</evidence>
<sequence length="810" mass="89885">MKDDNARLRAAIDKLRVPIYIKDPQGRYLYANELACELLERARADILGRTDAELFPPELARAMQAHDQRALTGREPVIVEECVRLAGRPEMNWGLSIKQPLFDEDGAPDGVAGLTIDITARKRDEHELVALKNDYAAILQALPDPLFVLDAEGRCLSYRTPSEDLLAAPPSLFMGRRVHEVLPPAEAETCLEALREAARVGHSTGKVFRVDAPGGTRWFELSVAPMARSAGEPQRFNVLSREITARKQMEQALQERESLLRAVVDNTPVEYWARDLQGRCIMQNAMTAAHWGDLLDKRVGDSGESAPVSADWAESNRRAYAGETLHKEVEYEVDGERRVFQCLVAPIRVQGEVMGIFGFNQDVTERKRQERQIHELAFFDPLTGLPNRRLMYDRLEHALSTSARRGTEGVLLLIDLDHFKDLNDSHGHDAGDQLLVEAGVRLNACIRQGDTAARLGGDEFVVILEDIEGVAQANTIATRIGEALARPFHLRCGKDGERVVQHVSASIGVGAFGRGELSAAELLRRADTAMYQAKAAGRNAICFFDPAMQAAVTERATLHADLREAIRSRQFELHYQVQVDTRRRPVGAEALLRWRHPHKGLLAPGGFIELAEETGLIVPIGHWVLETACRQLARWAQRAQTAHLRLAVNVSARQFRQPSFADEVRALLESTGAPAERLKLELTESSLIEDAEAVIERMQALRALGIRFALDDFGTGYSSLAYLKRLPLTQLKIDQSFVRDVMSDPNDATIARTILALGSNLGLAVIAEGVETEEQYDFLAAQGCRDYQGYLFGRPVPMEVFEAALAQAQG</sequence>